<protein>
    <submittedName>
        <fullName evidence="2">Uncharacterized protein</fullName>
    </submittedName>
</protein>
<evidence type="ECO:0000313" key="3">
    <source>
        <dbReference type="Proteomes" id="UP001469553"/>
    </source>
</evidence>
<evidence type="ECO:0000256" key="1">
    <source>
        <dbReference type="ARBA" id="ARBA00007176"/>
    </source>
</evidence>
<dbReference type="PANTHER" id="PTHR18444">
    <property type="entry name" value="UPF0538 FAMILY MEMBER"/>
    <property type="match status" value="1"/>
</dbReference>
<accession>A0ABV0YJJ8</accession>
<dbReference type="PANTHER" id="PTHR18444:SF9">
    <property type="entry name" value="UPF0538 PROTEIN C2ORF76"/>
    <property type="match status" value="1"/>
</dbReference>
<gene>
    <name evidence="2" type="ORF">AMECASPLE_037848</name>
</gene>
<evidence type="ECO:0000313" key="2">
    <source>
        <dbReference type="EMBL" id="MEQ2293869.1"/>
    </source>
</evidence>
<dbReference type="EMBL" id="JAHRIP010034839">
    <property type="protein sequence ID" value="MEQ2293869.1"/>
    <property type="molecule type" value="Genomic_DNA"/>
</dbReference>
<organism evidence="2 3">
    <name type="scientific">Ameca splendens</name>
    <dbReference type="NCBI Taxonomy" id="208324"/>
    <lineage>
        <taxon>Eukaryota</taxon>
        <taxon>Metazoa</taxon>
        <taxon>Chordata</taxon>
        <taxon>Craniata</taxon>
        <taxon>Vertebrata</taxon>
        <taxon>Euteleostomi</taxon>
        <taxon>Actinopterygii</taxon>
        <taxon>Neopterygii</taxon>
        <taxon>Teleostei</taxon>
        <taxon>Neoteleostei</taxon>
        <taxon>Acanthomorphata</taxon>
        <taxon>Ovalentaria</taxon>
        <taxon>Atherinomorphae</taxon>
        <taxon>Cyprinodontiformes</taxon>
        <taxon>Goodeidae</taxon>
        <taxon>Ameca</taxon>
    </lineage>
</organism>
<dbReference type="InterPro" id="IPR018794">
    <property type="entry name" value="UPF0538"/>
</dbReference>
<reference evidence="2 3" key="1">
    <citation type="submission" date="2021-06" db="EMBL/GenBank/DDBJ databases">
        <authorList>
            <person name="Palmer J.M."/>
        </authorList>
    </citation>
    <scope>NUCLEOTIDE SEQUENCE [LARGE SCALE GENOMIC DNA]</scope>
    <source>
        <strain evidence="2 3">AS_MEX2019</strain>
        <tissue evidence="2">Muscle</tissue>
    </source>
</reference>
<name>A0ABV0YJJ8_9TELE</name>
<dbReference type="Pfam" id="PF10209">
    <property type="entry name" value="DUF2340"/>
    <property type="match status" value="1"/>
</dbReference>
<comment type="caution">
    <text evidence="2">The sequence shown here is derived from an EMBL/GenBank/DDBJ whole genome shotgun (WGS) entry which is preliminary data.</text>
</comment>
<keyword evidence="3" id="KW-1185">Reference proteome</keyword>
<feature type="non-terminal residue" evidence="2">
    <location>
        <position position="1"/>
    </location>
</feature>
<proteinExistence type="inferred from homology"/>
<dbReference type="Proteomes" id="UP001469553">
    <property type="component" value="Unassembled WGS sequence"/>
</dbReference>
<feature type="non-terminal residue" evidence="2">
    <location>
        <position position="110"/>
    </location>
</feature>
<sequence length="110" mass="12840">EGGGNAQFCCLPTNRQYKAGRRRRRKRWRRTFSGCFSDSVDGERQSSSRGMDVPVVVTVRLIRSFERRNYKPVVFQQVSLEQTAQDFMRCVRDDIATRPGLPPPFREYGY</sequence>
<comment type="similarity">
    <text evidence="1">Belongs to the UPF0538 family.</text>
</comment>